<gene>
    <name evidence="1" type="ORF">Poli38472_004666</name>
</gene>
<organism evidence="1 2">
    <name type="scientific">Pythium oligandrum</name>
    <name type="common">Mycoparasitic fungus</name>
    <dbReference type="NCBI Taxonomy" id="41045"/>
    <lineage>
        <taxon>Eukaryota</taxon>
        <taxon>Sar</taxon>
        <taxon>Stramenopiles</taxon>
        <taxon>Oomycota</taxon>
        <taxon>Peronosporomycetes</taxon>
        <taxon>Pythiales</taxon>
        <taxon>Pythiaceae</taxon>
        <taxon>Pythium</taxon>
    </lineage>
</organism>
<keyword evidence="2" id="KW-1185">Reference proteome</keyword>
<dbReference type="Proteomes" id="UP000794436">
    <property type="component" value="Unassembled WGS sequence"/>
</dbReference>
<reference evidence="1" key="1">
    <citation type="submission" date="2019-03" db="EMBL/GenBank/DDBJ databases">
        <title>Long read genome sequence of the mycoparasitic Pythium oligandrum ATCC 38472 isolated from sugarbeet rhizosphere.</title>
        <authorList>
            <person name="Gaulin E."/>
        </authorList>
    </citation>
    <scope>NUCLEOTIDE SEQUENCE</scope>
    <source>
        <strain evidence="1">ATCC 38472_TT</strain>
    </source>
</reference>
<dbReference type="EMBL" id="SPLM01000109">
    <property type="protein sequence ID" value="TMW59597.1"/>
    <property type="molecule type" value="Genomic_DNA"/>
</dbReference>
<name>A0A8K1FHC5_PYTOL</name>
<evidence type="ECO:0000313" key="2">
    <source>
        <dbReference type="Proteomes" id="UP000794436"/>
    </source>
</evidence>
<comment type="caution">
    <text evidence="1">The sequence shown here is derived from an EMBL/GenBank/DDBJ whole genome shotgun (WGS) entry which is preliminary data.</text>
</comment>
<dbReference type="OrthoDB" id="117313at2759"/>
<accession>A0A8K1FHC5</accession>
<proteinExistence type="predicted"/>
<evidence type="ECO:0000313" key="1">
    <source>
        <dbReference type="EMBL" id="TMW59597.1"/>
    </source>
</evidence>
<protein>
    <submittedName>
        <fullName evidence="1">Uncharacterized protein</fullName>
    </submittedName>
</protein>
<sequence>MQVYREAVRLYASSDLQVLSTVLTWILKSFKGILLRMTDRTHLVAPFLWAVVPLVPNTSVSLDEDLERSRVDAPSHFDFVLRRGTKRTGVLVVKDEMFRNSLVRAFLGCEIIADIEYCHEVHAVVTDGQTWVFIRSLDEKILYDEINVLTFCDGAPDTTMLHQVVGKRQSMLMAE</sequence>
<dbReference type="AlphaFoldDB" id="A0A8K1FHC5"/>